<dbReference type="SUPFAM" id="SSF100966">
    <property type="entry name" value="Translation initiation factor 2 beta, aIF2beta, N-terminal domain"/>
    <property type="match status" value="1"/>
</dbReference>
<dbReference type="SUPFAM" id="SSF75689">
    <property type="entry name" value="Zinc-binding domain of translation initiation factor 2 beta"/>
    <property type="match status" value="1"/>
</dbReference>
<accession>A0A060SZ94</accession>
<proteinExistence type="inferred from homology"/>
<gene>
    <name evidence="6" type="ORF">GNLVRS02_ARAD1C03388g</name>
</gene>
<dbReference type="InterPro" id="IPR016189">
    <property type="entry name" value="Transl_init_fac_IF2/IF5_N"/>
</dbReference>
<evidence type="ECO:0000313" key="6">
    <source>
        <dbReference type="EMBL" id="CDP34043.1"/>
    </source>
</evidence>
<feature type="domain" description="Translation initiation factor IF2/IF5" evidence="5">
    <location>
        <begin position="153"/>
        <end position="262"/>
    </location>
</feature>
<dbReference type="GO" id="GO:0031369">
    <property type="term" value="F:translation initiation factor binding"/>
    <property type="evidence" value="ECO:0007669"/>
    <property type="project" value="TreeGrafter"/>
</dbReference>
<dbReference type="SMART" id="SM00653">
    <property type="entry name" value="eIF2B_5"/>
    <property type="match status" value="1"/>
</dbReference>
<protein>
    <submittedName>
        <fullName evidence="6">ARAD1C03388p</fullName>
    </submittedName>
</protein>
<dbReference type="InterPro" id="IPR016190">
    <property type="entry name" value="Transl_init_fac_IF2/IF5_Zn-bd"/>
</dbReference>
<feature type="compositionally biased region" description="Low complexity" evidence="4">
    <location>
        <begin position="101"/>
        <end position="114"/>
    </location>
</feature>
<dbReference type="EMBL" id="HG937693">
    <property type="protein sequence ID" value="CDP34043.1"/>
    <property type="molecule type" value="Genomic_DNA"/>
</dbReference>
<name>A0A060SZ94_BLAAD</name>
<dbReference type="GO" id="GO:0005850">
    <property type="term" value="C:eukaryotic translation initiation factor 2 complex"/>
    <property type="evidence" value="ECO:0007669"/>
    <property type="project" value="TreeGrafter"/>
</dbReference>
<dbReference type="InterPro" id="IPR002735">
    <property type="entry name" value="Transl_init_fac_IF2/IF5_dom"/>
</dbReference>
<dbReference type="PANTHER" id="PTHR23001">
    <property type="entry name" value="EUKARYOTIC TRANSLATION INITIATION FACTOR"/>
    <property type="match status" value="1"/>
</dbReference>
<evidence type="ECO:0000256" key="2">
    <source>
        <dbReference type="ARBA" id="ARBA00022540"/>
    </source>
</evidence>
<dbReference type="GO" id="GO:0003743">
    <property type="term" value="F:translation initiation factor activity"/>
    <property type="evidence" value="ECO:0007669"/>
    <property type="project" value="UniProtKB-KW"/>
</dbReference>
<sequence length="286" mass="31816">MSDEEVKAVQATEEEFDPSLLKKKKKSKKTESDDVSEVTDLMAELGTKKKKKSKEPKETDDAEGSDSGAGGEFELKKKKKKKSKSALSAFEQELQAAGVNTTESSPGETPEPESAASGVNEDGEPDLSYAQLLSRFFDVLRENNPDLAGDRTGVKYKIPPPVVGREGNKKTMFANVKDIADRMHRPTEHVIQFLFAELGTSGSVDGSSRLIIKGRFQQKQIETVLRRYIVEYVTCKTCKSVNTSLKKENRLYFLDCNSCGSRRSVSSIKTGYQAIMRRRDLRKKVG</sequence>
<dbReference type="GO" id="GO:0001731">
    <property type="term" value="P:formation of translation preinitiation complex"/>
    <property type="evidence" value="ECO:0007669"/>
    <property type="project" value="TreeGrafter"/>
</dbReference>
<evidence type="ECO:0000256" key="4">
    <source>
        <dbReference type="SAM" id="MobiDB-lite"/>
    </source>
</evidence>
<keyword evidence="3" id="KW-0648">Protein biosynthesis</keyword>
<organism evidence="6">
    <name type="scientific">Blastobotrys adeninivorans</name>
    <name type="common">Yeast</name>
    <name type="synonym">Arxula adeninivorans</name>
    <dbReference type="NCBI Taxonomy" id="409370"/>
    <lineage>
        <taxon>Eukaryota</taxon>
        <taxon>Fungi</taxon>
        <taxon>Dikarya</taxon>
        <taxon>Ascomycota</taxon>
        <taxon>Saccharomycotina</taxon>
        <taxon>Dipodascomycetes</taxon>
        <taxon>Dipodascales</taxon>
        <taxon>Trichomonascaceae</taxon>
        <taxon>Blastobotrys</taxon>
    </lineage>
</organism>
<dbReference type="FunFam" id="3.30.30.170:FF:000001">
    <property type="entry name" value="Eukaryotic translation initiation factor 2 subunit"/>
    <property type="match status" value="1"/>
</dbReference>
<evidence type="ECO:0000259" key="5">
    <source>
        <dbReference type="SMART" id="SM00653"/>
    </source>
</evidence>
<dbReference type="Gene3D" id="3.30.30.170">
    <property type="match status" value="1"/>
</dbReference>
<dbReference type="InterPro" id="IPR045196">
    <property type="entry name" value="IF2/IF5"/>
</dbReference>
<dbReference type="GO" id="GO:0003729">
    <property type="term" value="F:mRNA binding"/>
    <property type="evidence" value="ECO:0007669"/>
    <property type="project" value="TreeGrafter"/>
</dbReference>
<dbReference type="AlphaFoldDB" id="A0A060SZ94"/>
<evidence type="ECO:0000256" key="3">
    <source>
        <dbReference type="ARBA" id="ARBA00022917"/>
    </source>
</evidence>
<dbReference type="PANTHER" id="PTHR23001:SF3">
    <property type="entry name" value="EUKARYOTIC TRANSLATION INITIATION FACTOR 2 SUBUNIT 2"/>
    <property type="match status" value="1"/>
</dbReference>
<keyword evidence="2" id="KW-0396">Initiation factor</keyword>
<dbReference type="Pfam" id="PF01873">
    <property type="entry name" value="eIF-5_eIF-2B"/>
    <property type="match status" value="1"/>
</dbReference>
<comment type="similarity">
    <text evidence="1">Belongs to the eIF-2-beta/eIF-5 family.</text>
</comment>
<reference evidence="6" key="2">
    <citation type="submission" date="2014-06" db="EMBL/GenBank/DDBJ databases">
        <title>The complete genome of Blastobotrys (Arxula) adeninivorans LS3 - a yeast of biotechnological interest.</title>
        <authorList>
            <person name="Kunze G."/>
            <person name="Gaillardin C."/>
            <person name="Czernicka M."/>
            <person name="Durrens P."/>
            <person name="Martin T."/>
            <person name="Boer E."/>
            <person name="Gabaldon T."/>
            <person name="Cruz J."/>
            <person name="Talla E."/>
            <person name="Marck C."/>
            <person name="Goffeau A."/>
            <person name="Barbe V."/>
            <person name="Baret P."/>
            <person name="Baronian K."/>
            <person name="Beier S."/>
            <person name="Bleykasten C."/>
            <person name="Bode R."/>
            <person name="Casaregola S."/>
            <person name="Despons L."/>
            <person name="Fairhead C."/>
            <person name="Giersberg M."/>
            <person name="Gierski P."/>
            <person name="Hahnel U."/>
            <person name="Hartmann A."/>
            <person name="Jankowska D."/>
            <person name="Jubin C."/>
            <person name="Jung P."/>
            <person name="Lafontaine I."/>
            <person name="Leh-Louis V."/>
            <person name="Lemaire M."/>
            <person name="Marcet-Houben M."/>
            <person name="Mascher M."/>
            <person name="Morel G."/>
            <person name="Richard G.-F."/>
            <person name="Riechen J."/>
            <person name="Sacerdot C."/>
            <person name="Sarkar A."/>
            <person name="Savel G."/>
            <person name="Schacherer J."/>
            <person name="Sherman D."/>
            <person name="Straub M.-L."/>
            <person name="Stein N."/>
            <person name="Thierry A."/>
            <person name="Trautwein-Schult A."/>
            <person name="Westhof E."/>
            <person name="Worch S."/>
            <person name="Dujon B."/>
            <person name="Souciet J.-L."/>
            <person name="Wincker P."/>
            <person name="Scholz U."/>
            <person name="Neuveglise N."/>
        </authorList>
    </citation>
    <scope>NUCLEOTIDE SEQUENCE</scope>
    <source>
        <strain evidence="6">LS3</strain>
    </source>
</reference>
<reference evidence="6" key="1">
    <citation type="submission" date="2014-02" db="EMBL/GenBank/DDBJ databases">
        <authorList>
            <person name="Genoscope - CEA"/>
        </authorList>
    </citation>
    <scope>NUCLEOTIDE SEQUENCE</scope>
    <source>
        <strain evidence="6">LS3</strain>
    </source>
</reference>
<feature type="region of interest" description="Disordered" evidence="4">
    <location>
        <begin position="1"/>
        <end position="124"/>
    </location>
</feature>
<evidence type="ECO:0000256" key="1">
    <source>
        <dbReference type="ARBA" id="ARBA00010397"/>
    </source>
</evidence>
<dbReference type="PhylomeDB" id="A0A060SZ94"/>